<accession>A0A437LY05</accession>
<evidence type="ECO:0000313" key="8">
    <source>
        <dbReference type="Proteomes" id="UP000282971"/>
    </source>
</evidence>
<feature type="transmembrane region" description="Helical" evidence="6">
    <location>
        <begin position="239"/>
        <end position="257"/>
    </location>
</feature>
<dbReference type="OrthoDB" id="7854576at2"/>
<evidence type="ECO:0000256" key="2">
    <source>
        <dbReference type="ARBA" id="ARBA00007802"/>
    </source>
</evidence>
<dbReference type="Proteomes" id="UP000282971">
    <property type="component" value="Unassembled WGS sequence"/>
</dbReference>
<name>A0A437LY05_9SPHN</name>
<evidence type="ECO:0000256" key="3">
    <source>
        <dbReference type="ARBA" id="ARBA00022692"/>
    </source>
</evidence>
<feature type="transmembrane region" description="Helical" evidence="6">
    <location>
        <begin position="36"/>
        <end position="55"/>
    </location>
</feature>
<evidence type="ECO:0000256" key="6">
    <source>
        <dbReference type="SAM" id="Phobius"/>
    </source>
</evidence>
<comment type="similarity">
    <text evidence="2">Belongs to the TrbL/VirB6 family.</text>
</comment>
<dbReference type="InterPro" id="IPR007688">
    <property type="entry name" value="Conjugal_tfr_TrbL/VirB6"/>
</dbReference>
<dbReference type="AlphaFoldDB" id="A0A437LY05"/>
<keyword evidence="4 6" id="KW-1133">Transmembrane helix</keyword>
<evidence type="ECO:0000256" key="1">
    <source>
        <dbReference type="ARBA" id="ARBA00004141"/>
    </source>
</evidence>
<dbReference type="GO" id="GO:0016020">
    <property type="term" value="C:membrane"/>
    <property type="evidence" value="ECO:0007669"/>
    <property type="project" value="UniProtKB-SubCell"/>
</dbReference>
<evidence type="ECO:0000313" key="7">
    <source>
        <dbReference type="EMBL" id="RVT90299.1"/>
    </source>
</evidence>
<keyword evidence="3 6" id="KW-0812">Transmembrane</keyword>
<feature type="transmembrane region" description="Helical" evidence="6">
    <location>
        <begin position="172"/>
        <end position="192"/>
    </location>
</feature>
<proteinExistence type="inferred from homology"/>
<feature type="transmembrane region" description="Helical" evidence="6">
    <location>
        <begin position="143"/>
        <end position="165"/>
    </location>
</feature>
<evidence type="ECO:0000256" key="5">
    <source>
        <dbReference type="ARBA" id="ARBA00023136"/>
    </source>
</evidence>
<keyword evidence="5 6" id="KW-0472">Membrane</keyword>
<dbReference type="GO" id="GO:0030255">
    <property type="term" value="P:protein secretion by the type IV secretion system"/>
    <property type="evidence" value="ECO:0007669"/>
    <property type="project" value="InterPro"/>
</dbReference>
<comment type="subcellular location">
    <subcellularLocation>
        <location evidence="1">Membrane</location>
        <topology evidence="1">Multi-pass membrane protein</topology>
    </subcellularLocation>
</comment>
<dbReference type="EMBL" id="SACN01000003">
    <property type="protein sequence ID" value="RVT90299.1"/>
    <property type="molecule type" value="Genomic_DNA"/>
</dbReference>
<gene>
    <name evidence="7" type="ORF">EOD43_18675</name>
</gene>
<dbReference type="RefSeq" id="WP_127745556.1">
    <property type="nucleotide sequence ID" value="NZ_SACN01000003.1"/>
</dbReference>
<sequence length="326" mass="34717">MAMDFFSIAYGSLDATLSDFLSDRLPQVIDEVRQPLGVGLAIYLVFVGYAVLRGLIDEPWREWFYRILKLSLVWVAVSSAGYNAWIVQPLSVDAPNAITTAISGESVENAGGTFDSFFLRSDSITQKLDRYSRTFAPLNPYKLVIYAAGLLVWLLTGLAATIGFAITIFAKLALAIIVSLGPIFIALTLFNSTRGLFVGFLNQAFNYILLIGIIAAMTGLVMSLGSAAEASATAAQDPVFGSIIFDIYVLLGSIFFFQAPSIAAGIAGGAAAGAADFARQAILTGRGGGGIKRDMGADAGRIYRLARWAAGQKPASSVNSIKPQER</sequence>
<protein>
    <submittedName>
        <fullName evidence="7">Type IV secretion system protein</fullName>
    </submittedName>
</protein>
<feature type="transmembrane region" description="Helical" evidence="6">
    <location>
        <begin position="67"/>
        <end position="86"/>
    </location>
</feature>
<evidence type="ECO:0000256" key="4">
    <source>
        <dbReference type="ARBA" id="ARBA00022989"/>
    </source>
</evidence>
<feature type="transmembrane region" description="Helical" evidence="6">
    <location>
        <begin position="204"/>
        <end position="227"/>
    </location>
</feature>
<keyword evidence="8" id="KW-1185">Reference proteome</keyword>
<comment type="caution">
    <text evidence="7">The sequence shown here is derived from an EMBL/GenBank/DDBJ whole genome shotgun (WGS) entry which is preliminary data.</text>
</comment>
<organism evidence="7 8">
    <name type="scientific">Sphingomonas crocodyli</name>
    <dbReference type="NCBI Taxonomy" id="1979270"/>
    <lineage>
        <taxon>Bacteria</taxon>
        <taxon>Pseudomonadati</taxon>
        <taxon>Pseudomonadota</taxon>
        <taxon>Alphaproteobacteria</taxon>
        <taxon>Sphingomonadales</taxon>
        <taxon>Sphingomonadaceae</taxon>
        <taxon>Sphingomonas</taxon>
    </lineage>
</organism>
<reference evidence="7 8" key="1">
    <citation type="submission" date="2019-01" db="EMBL/GenBank/DDBJ databases">
        <authorList>
            <person name="Chen W.-M."/>
        </authorList>
    </citation>
    <scope>NUCLEOTIDE SEQUENCE [LARGE SCALE GENOMIC DNA]</scope>
    <source>
        <strain evidence="7 8">CCP-7</strain>
    </source>
</reference>
<dbReference type="Pfam" id="PF04610">
    <property type="entry name" value="TrbL"/>
    <property type="match status" value="1"/>
</dbReference>